<feature type="coiled-coil region" evidence="1">
    <location>
        <begin position="65"/>
        <end position="116"/>
    </location>
</feature>
<dbReference type="AlphaFoldDB" id="A0A811QD96"/>
<name>A0A811QD96_9POAL</name>
<evidence type="ECO:0000313" key="2">
    <source>
        <dbReference type="EMBL" id="CAD6257243.1"/>
    </source>
</evidence>
<gene>
    <name evidence="2" type="ORF">NCGR_LOCUS40733</name>
</gene>
<keyword evidence="1" id="KW-0175">Coiled coil</keyword>
<organism evidence="2 3">
    <name type="scientific">Miscanthus lutarioriparius</name>
    <dbReference type="NCBI Taxonomy" id="422564"/>
    <lineage>
        <taxon>Eukaryota</taxon>
        <taxon>Viridiplantae</taxon>
        <taxon>Streptophyta</taxon>
        <taxon>Embryophyta</taxon>
        <taxon>Tracheophyta</taxon>
        <taxon>Spermatophyta</taxon>
        <taxon>Magnoliopsida</taxon>
        <taxon>Liliopsida</taxon>
        <taxon>Poales</taxon>
        <taxon>Poaceae</taxon>
        <taxon>PACMAD clade</taxon>
        <taxon>Panicoideae</taxon>
        <taxon>Andropogonodae</taxon>
        <taxon>Andropogoneae</taxon>
        <taxon>Saccharinae</taxon>
        <taxon>Miscanthus</taxon>
    </lineage>
</organism>
<sequence length="126" mass="13809">MEALRTEPVAEGETTVSSVQVVSQVLSQNSSNLFLKSVGIKPVPSSKSSSSNESELREQLAAEATAAVQGEIDELRKRSEEAEEKLARTQKEMEEYKKLTEISNKAMEENNALLKRILAINNASSI</sequence>
<evidence type="ECO:0000313" key="3">
    <source>
        <dbReference type="Proteomes" id="UP000604825"/>
    </source>
</evidence>
<dbReference type="OrthoDB" id="692428at2759"/>
<reference evidence="2" key="1">
    <citation type="submission" date="2020-10" db="EMBL/GenBank/DDBJ databases">
        <authorList>
            <person name="Han B."/>
            <person name="Lu T."/>
            <person name="Zhao Q."/>
            <person name="Huang X."/>
            <person name="Zhao Y."/>
        </authorList>
    </citation>
    <scope>NUCLEOTIDE SEQUENCE</scope>
</reference>
<dbReference type="EMBL" id="CAJGYO010000010">
    <property type="protein sequence ID" value="CAD6257243.1"/>
    <property type="molecule type" value="Genomic_DNA"/>
</dbReference>
<comment type="caution">
    <text evidence="2">The sequence shown here is derived from an EMBL/GenBank/DDBJ whole genome shotgun (WGS) entry which is preliminary data.</text>
</comment>
<keyword evidence="3" id="KW-1185">Reference proteome</keyword>
<accession>A0A811QD96</accession>
<protein>
    <submittedName>
        <fullName evidence="2">Uncharacterized protein</fullName>
    </submittedName>
</protein>
<proteinExistence type="predicted"/>
<dbReference type="Proteomes" id="UP000604825">
    <property type="component" value="Unassembled WGS sequence"/>
</dbReference>
<evidence type="ECO:0000256" key="1">
    <source>
        <dbReference type="SAM" id="Coils"/>
    </source>
</evidence>